<evidence type="ECO:0000259" key="1">
    <source>
        <dbReference type="Pfam" id="PF02371"/>
    </source>
</evidence>
<dbReference type="RefSeq" id="WP_279674809.1">
    <property type="nucleotide sequence ID" value="NZ_CP122566.1"/>
</dbReference>
<accession>A0AAJ6AGN9</accession>
<dbReference type="EMBL" id="CP122566">
    <property type="protein sequence ID" value="WGH92975.1"/>
    <property type="molecule type" value="Genomic_DNA"/>
</dbReference>
<reference evidence="2 3" key="1">
    <citation type="submission" date="2023-03" db="EMBL/GenBank/DDBJ databases">
        <title>Complete genome sequences of several Auritidibacter ignavus strains isolated from ear infections.</title>
        <authorList>
            <person name="Baehr T."/>
            <person name="Baumhoegger A.M."/>
        </authorList>
    </citation>
    <scope>NUCLEOTIDE SEQUENCE [LARGE SCALE GENOMIC DNA]</scope>
    <source>
        <strain evidence="2 3">BABAE-6</strain>
    </source>
</reference>
<dbReference type="Proteomes" id="UP001224674">
    <property type="component" value="Chromosome"/>
</dbReference>
<proteinExistence type="predicted"/>
<evidence type="ECO:0000313" key="3">
    <source>
        <dbReference type="Proteomes" id="UP001224674"/>
    </source>
</evidence>
<dbReference type="InterPro" id="IPR047650">
    <property type="entry name" value="Transpos_IS110"/>
</dbReference>
<organism evidence="2 3">
    <name type="scientific">Auritidibacter ignavus</name>
    <dbReference type="NCBI Taxonomy" id="678932"/>
    <lineage>
        <taxon>Bacteria</taxon>
        <taxon>Bacillati</taxon>
        <taxon>Actinomycetota</taxon>
        <taxon>Actinomycetes</taxon>
        <taxon>Micrococcales</taxon>
        <taxon>Micrococcaceae</taxon>
        <taxon>Auritidibacter</taxon>
    </lineage>
</organism>
<dbReference type="Pfam" id="PF02371">
    <property type="entry name" value="Transposase_20"/>
    <property type="match status" value="1"/>
</dbReference>
<feature type="domain" description="Transposase IS116/IS110/IS902 C-terminal" evidence="1">
    <location>
        <begin position="12"/>
        <end position="87"/>
    </location>
</feature>
<dbReference type="InterPro" id="IPR003346">
    <property type="entry name" value="Transposase_20"/>
</dbReference>
<dbReference type="GO" id="GO:0004803">
    <property type="term" value="F:transposase activity"/>
    <property type="evidence" value="ECO:0007669"/>
    <property type="project" value="InterPro"/>
</dbReference>
<dbReference type="AlphaFoldDB" id="A0AAJ6AGN9"/>
<protein>
    <submittedName>
        <fullName evidence="2">IS110 family transposase</fullName>
    </submittedName>
</protein>
<evidence type="ECO:0000313" key="2">
    <source>
        <dbReference type="EMBL" id="WGH92975.1"/>
    </source>
</evidence>
<name>A0AAJ6AGN9_9MICC</name>
<dbReference type="GO" id="GO:0003677">
    <property type="term" value="F:DNA binding"/>
    <property type="evidence" value="ECO:0007669"/>
    <property type="project" value="InterPro"/>
</dbReference>
<keyword evidence="3" id="KW-1185">Reference proteome</keyword>
<dbReference type="GO" id="GO:0006313">
    <property type="term" value="P:DNA transposition"/>
    <property type="evidence" value="ECO:0007669"/>
    <property type="project" value="InterPro"/>
</dbReference>
<dbReference type="PANTHER" id="PTHR33055">
    <property type="entry name" value="TRANSPOSASE FOR INSERTION SEQUENCE ELEMENT IS1111A"/>
    <property type="match status" value="1"/>
</dbReference>
<gene>
    <name evidence="2" type="ORF">QDX21_11885</name>
</gene>
<sequence>MPGAETVKLVIPRLATQILLAAGDLSAFPSPAHLSAGAGIAPVTRRTGTSTRGEFPAGAGNKQLKNTLFRTAWNASCHDPLSKAYYERKSRGEAP</sequence>
<dbReference type="PANTHER" id="PTHR33055:SF3">
    <property type="entry name" value="PUTATIVE TRANSPOSASE FOR IS117-RELATED"/>
    <property type="match status" value="1"/>
</dbReference>